<name>A0A9P1H8I3_9PEZI</name>
<sequence length="84" mass="9237">MSSSEQNLSSIRRQEMPSFFLPLAPATSGARRPSDPAPAPLVRRSSSLSSDASTPSYKILKLAPVHLGEHTDEHKEDWHEIAVE</sequence>
<gene>
    <name evidence="2" type="ORF">PPNO1_LOCUS8239</name>
</gene>
<evidence type="ECO:0000313" key="2">
    <source>
        <dbReference type="EMBL" id="CAI4218662.1"/>
    </source>
</evidence>
<dbReference type="EMBL" id="CALLCH030000018">
    <property type="protein sequence ID" value="CAI4218662.1"/>
    <property type="molecule type" value="Genomic_DNA"/>
</dbReference>
<organism evidence="2 3">
    <name type="scientific">Parascedosporium putredinis</name>
    <dbReference type="NCBI Taxonomy" id="1442378"/>
    <lineage>
        <taxon>Eukaryota</taxon>
        <taxon>Fungi</taxon>
        <taxon>Dikarya</taxon>
        <taxon>Ascomycota</taxon>
        <taxon>Pezizomycotina</taxon>
        <taxon>Sordariomycetes</taxon>
        <taxon>Hypocreomycetidae</taxon>
        <taxon>Microascales</taxon>
        <taxon>Microascaceae</taxon>
        <taxon>Parascedosporium</taxon>
    </lineage>
</organism>
<evidence type="ECO:0000256" key="1">
    <source>
        <dbReference type="SAM" id="MobiDB-lite"/>
    </source>
</evidence>
<dbReference type="OrthoDB" id="5226533at2759"/>
<keyword evidence="3" id="KW-1185">Reference proteome</keyword>
<dbReference type="AlphaFoldDB" id="A0A9P1H8I3"/>
<comment type="caution">
    <text evidence="2">The sequence shown here is derived from an EMBL/GenBank/DDBJ whole genome shotgun (WGS) entry which is preliminary data.</text>
</comment>
<proteinExistence type="predicted"/>
<accession>A0A9P1H8I3</accession>
<dbReference type="Proteomes" id="UP000838763">
    <property type="component" value="Unassembled WGS sequence"/>
</dbReference>
<protein>
    <submittedName>
        <fullName evidence="2">Uncharacterized protein</fullName>
    </submittedName>
</protein>
<feature type="region of interest" description="Disordered" evidence="1">
    <location>
        <begin position="1"/>
        <end position="53"/>
    </location>
</feature>
<reference evidence="2" key="1">
    <citation type="submission" date="2022-11" db="EMBL/GenBank/DDBJ databases">
        <authorList>
            <person name="Scott C."/>
            <person name="Bruce N."/>
        </authorList>
    </citation>
    <scope>NUCLEOTIDE SEQUENCE</scope>
</reference>
<evidence type="ECO:0000313" key="3">
    <source>
        <dbReference type="Proteomes" id="UP000838763"/>
    </source>
</evidence>
<feature type="compositionally biased region" description="Polar residues" evidence="1">
    <location>
        <begin position="1"/>
        <end position="11"/>
    </location>
</feature>